<sequence length="439" mass="46323">MTMRRVMLPGGAMLALLSASASAQVAQPAQATATAMLPATQALFDSYVRTGKMPGIVAAIGRPGQPPVFVSAGRTALAPNAPAVGPDTLWRVYSMTKPITAMAAMILIEEGKLGLDQPLSDIYPAYKQMRVLTNADASLESRPATRPITIRNLLTHTAGLGYSITTKGPLLKEYERLGIVPFAANAQVEAALRPKRPANLQQFAERVATLPLIAEPGTKWSYSIGLDVLAAVVEKVGGMPFERFVQTRLFTPLKMNSSYWQVPASAANRLVTNYTFLGDRLVPVDPAARSVFLQAPSFPYGGAGLVMSARDYDRFLQMLQNGGMVDGVRVMKPETVKLAMSNLLPVGVSFGGVSGSTGGSGGGVPTGYGAGGSVTLADTPGGPGKGTYGWGGAAGTVAYVDPTRGLRGTIMVNYFPADRWPLRRDLAATLYQDLGAARR</sequence>
<dbReference type="PROSITE" id="PS51318">
    <property type="entry name" value="TAT"/>
    <property type="match status" value="1"/>
</dbReference>
<dbReference type="PANTHER" id="PTHR43283">
    <property type="entry name" value="BETA-LACTAMASE-RELATED"/>
    <property type="match status" value="1"/>
</dbReference>
<dbReference type="InterPro" id="IPR012338">
    <property type="entry name" value="Beta-lactam/transpept-like"/>
</dbReference>
<keyword evidence="1" id="KW-0732">Signal</keyword>
<organism evidence="3 4">
    <name type="scientific">Sphingomonas paucimobilis NBRC 13935</name>
    <dbReference type="NCBI Taxonomy" id="1219050"/>
    <lineage>
        <taxon>Bacteria</taxon>
        <taxon>Pseudomonadati</taxon>
        <taxon>Pseudomonadota</taxon>
        <taxon>Alphaproteobacteria</taxon>
        <taxon>Sphingomonadales</taxon>
        <taxon>Sphingomonadaceae</taxon>
        <taxon>Sphingomonas</taxon>
    </lineage>
</organism>
<evidence type="ECO:0000256" key="1">
    <source>
        <dbReference type="SAM" id="SignalP"/>
    </source>
</evidence>
<dbReference type="InterPro" id="IPR001466">
    <property type="entry name" value="Beta-lactam-related"/>
</dbReference>
<feature type="chain" id="PRO_5002200287" evidence="1">
    <location>
        <begin position="24"/>
        <end position="439"/>
    </location>
</feature>
<name>A0A0C9N7E4_SPHPI</name>
<proteinExistence type="predicted"/>
<dbReference type="Pfam" id="PF00144">
    <property type="entry name" value="Beta-lactamase"/>
    <property type="match status" value="1"/>
</dbReference>
<protein>
    <submittedName>
        <fullName evidence="3">DNA, contig: SP602</fullName>
    </submittedName>
</protein>
<evidence type="ECO:0000259" key="2">
    <source>
        <dbReference type="Pfam" id="PF00144"/>
    </source>
</evidence>
<dbReference type="InterPro" id="IPR006311">
    <property type="entry name" value="TAT_signal"/>
</dbReference>
<dbReference type="SUPFAM" id="SSF56601">
    <property type="entry name" value="beta-lactamase/transpeptidase-like"/>
    <property type="match status" value="1"/>
</dbReference>
<gene>
    <name evidence="3" type="ORF">SP6_02_00130</name>
</gene>
<dbReference type="EMBL" id="BBJS01000002">
    <property type="protein sequence ID" value="GAN12017.1"/>
    <property type="molecule type" value="Genomic_DNA"/>
</dbReference>
<feature type="signal peptide" evidence="1">
    <location>
        <begin position="1"/>
        <end position="23"/>
    </location>
</feature>
<reference evidence="3 4" key="1">
    <citation type="submission" date="2014-08" db="EMBL/GenBank/DDBJ databases">
        <title>Whole genome shotgun sequence of Sphingomonas paucimobilis NBRC 13935.</title>
        <authorList>
            <person name="Hosoyama A."/>
            <person name="Hashimoto M."/>
            <person name="Hosoyama Y."/>
            <person name="Noguchi M."/>
            <person name="Uohara A."/>
            <person name="Ohji S."/>
            <person name="Katano-Makiyama Y."/>
            <person name="Ichikawa N."/>
            <person name="Kimura A."/>
            <person name="Yamazoe A."/>
            <person name="Fujita N."/>
        </authorList>
    </citation>
    <scope>NUCLEOTIDE SEQUENCE [LARGE SCALE GENOMIC DNA]</scope>
    <source>
        <strain evidence="3 4">NBRC 13935</strain>
    </source>
</reference>
<dbReference type="PANTHER" id="PTHR43283:SF3">
    <property type="entry name" value="BETA-LACTAMASE FAMILY PROTEIN (AFU_ORTHOLOGUE AFUA_5G07500)"/>
    <property type="match status" value="1"/>
</dbReference>
<keyword evidence="4" id="KW-1185">Reference proteome</keyword>
<dbReference type="AlphaFoldDB" id="A0A0C9N7E4"/>
<feature type="domain" description="Beta-lactamase-related" evidence="2">
    <location>
        <begin position="41"/>
        <end position="425"/>
    </location>
</feature>
<dbReference type="InterPro" id="IPR050789">
    <property type="entry name" value="Diverse_Enzym_Activities"/>
</dbReference>
<comment type="caution">
    <text evidence="3">The sequence shown here is derived from an EMBL/GenBank/DDBJ whole genome shotgun (WGS) entry which is preliminary data.</text>
</comment>
<dbReference type="Gene3D" id="3.40.710.10">
    <property type="entry name" value="DD-peptidase/beta-lactamase superfamily"/>
    <property type="match status" value="1"/>
</dbReference>
<accession>A0A0C9N7E4</accession>
<evidence type="ECO:0000313" key="4">
    <source>
        <dbReference type="Proteomes" id="UP000032025"/>
    </source>
</evidence>
<evidence type="ECO:0000313" key="3">
    <source>
        <dbReference type="EMBL" id="GAN12017.1"/>
    </source>
</evidence>
<dbReference type="Proteomes" id="UP000032025">
    <property type="component" value="Unassembled WGS sequence"/>
</dbReference>